<sequence>MLRVTLAVARSSLRIAAWRQHTPIAKALLPLVLTYRWNIYNGNAMSRGMATRMTTATSKSKENKSPTARKSTAKARKSTKTTTRATSQKEKAIIAKEQKKARAAQRAAEAKVKAKAKTEAKNERLIARKKAEAERKKQAREKAKEKARALQLKQRERKKAEKEKEAARAEKQRLAALRRPLVKRPKSTWQIFLQEFMAKHKSEHGPTSLPESARLAKVEFVSLAQSQRDVSWISTFDLVISEVGIDGVL</sequence>
<feature type="compositionally biased region" description="Basic and acidic residues" evidence="1">
    <location>
        <begin position="158"/>
        <end position="167"/>
    </location>
</feature>
<accession>A0A1E3Q1U8</accession>
<dbReference type="EMBL" id="KV454297">
    <property type="protein sequence ID" value="ODQ71679.1"/>
    <property type="molecule type" value="Genomic_DNA"/>
</dbReference>
<feature type="compositionally biased region" description="Basic and acidic residues" evidence="1">
    <location>
        <begin position="112"/>
        <end position="148"/>
    </location>
</feature>
<dbReference type="InterPro" id="IPR036910">
    <property type="entry name" value="HMG_box_dom_sf"/>
</dbReference>
<name>A0A1E3Q1U8_LIPST</name>
<reference evidence="2 3" key="1">
    <citation type="journal article" date="2016" name="Proc. Natl. Acad. Sci. U.S.A.">
        <title>Comparative genomics of biotechnologically important yeasts.</title>
        <authorList>
            <person name="Riley R."/>
            <person name="Haridas S."/>
            <person name="Wolfe K.H."/>
            <person name="Lopes M.R."/>
            <person name="Hittinger C.T."/>
            <person name="Goeker M."/>
            <person name="Salamov A.A."/>
            <person name="Wisecaver J.H."/>
            <person name="Long T.M."/>
            <person name="Calvey C.H."/>
            <person name="Aerts A.L."/>
            <person name="Barry K.W."/>
            <person name="Choi C."/>
            <person name="Clum A."/>
            <person name="Coughlan A.Y."/>
            <person name="Deshpande S."/>
            <person name="Douglass A.P."/>
            <person name="Hanson S.J."/>
            <person name="Klenk H.-P."/>
            <person name="LaButti K.M."/>
            <person name="Lapidus A."/>
            <person name="Lindquist E.A."/>
            <person name="Lipzen A.M."/>
            <person name="Meier-Kolthoff J.P."/>
            <person name="Ohm R.A."/>
            <person name="Otillar R.P."/>
            <person name="Pangilinan J.L."/>
            <person name="Peng Y."/>
            <person name="Rokas A."/>
            <person name="Rosa C.A."/>
            <person name="Scheuner C."/>
            <person name="Sibirny A.A."/>
            <person name="Slot J.C."/>
            <person name="Stielow J.B."/>
            <person name="Sun H."/>
            <person name="Kurtzman C.P."/>
            <person name="Blackwell M."/>
            <person name="Grigoriev I.V."/>
            <person name="Jeffries T.W."/>
        </authorList>
    </citation>
    <scope>NUCLEOTIDE SEQUENCE [LARGE SCALE GENOMIC DNA]</scope>
    <source>
        <strain evidence="2 3">NRRL Y-11557</strain>
    </source>
</reference>
<dbReference type="SUPFAM" id="SSF47095">
    <property type="entry name" value="HMG-box"/>
    <property type="match status" value="1"/>
</dbReference>
<dbReference type="AlphaFoldDB" id="A0A1E3Q1U8"/>
<feature type="region of interest" description="Disordered" evidence="1">
    <location>
        <begin position="52"/>
        <end position="91"/>
    </location>
</feature>
<evidence type="ECO:0000313" key="3">
    <source>
        <dbReference type="Proteomes" id="UP000094385"/>
    </source>
</evidence>
<gene>
    <name evidence="2" type="ORF">LIPSTDRAFT_328687</name>
</gene>
<dbReference type="Proteomes" id="UP000094385">
    <property type="component" value="Unassembled WGS sequence"/>
</dbReference>
<proteinExistence type="predicted"/>
<dbReference type="OrthoDB" id="10643392at2759"/>
<organism evidence="2 3">
    <name type="scientific">Lipomyces starkeyi NRRL Y-11557</name>
    <dbReference type="NCBI Taxonomy" id="675824"/>
    <lineage>
        <taxon>Eukaryota</taxon>
        <taxon>Fungi</taxon>
        <taxon>Dikarya</taxon>
        <taxon>Ascomycota</taxon>
        <taxon>Saccharomycotina</taxon>
        <taxon>Lipomycetes</taxon>
        <taxon>Lipomycetales</taxon>
        <taxon>Lipomycetaceae</taxon>
        <taxon>Lipomyces</taxon>
    </lineage>
</organism>
<evidence type="ECO:0000313" key="2">
    <source>
        <dbReference type="EMBL" id="ODQ71679.1"/>
    </source>
</evidence>
<evidence type="ECO:0000256" key="1">
    <source>
        <dbReference type="SAM" id="MobiDB-lite"/>
    </source>
</evidence>
<keyword evidence="3" id="KW-1185">Reference proteome</keyword>
<feature type="region of interest" description="Disordered" evidence="1">
    <location>
        <begin position="112"/>
        <end position="167"/>
    </location>
</feature>
<protein>
    <submittedName>
        <fullName evidence="2">Uncharacterized protein</fullName>
    </submittedName>
</protein>